<evidence type="ECO:0000313" key="2">
    <source>
        <dbReference type="Proteomes" id="UP000002220"/>
    </source>
</evidence>
<name>D5SWT7_PLAL2</name>
<accession>D5SWT7</accession>
<sequence>MSSKVLMPQVAPIEIMISTWVASPQEGTGRAANLLESPEIIRDSYCSACSSQTSFAFGTQVARGQAACATLRHCPANELRTFPDY</sequence>
<organism evidence="1 2">
    <name type="scientific">Planctopirus limnophila (strain ATCC 43296 / DSM 3776 / IFAM 1008 / Mu 290)</name>
    <name type="common">Planctomyces limnophilus</name>
    <dbReference type="NCBI Taxonomy" id="521674"/>
    <lineage>
        <taxon>Bacteria</taxon>
        <taxon>Pseudomonadati</taxon>
        <taxon>Planctomycetota</taxon>
        <taxon>Planctomycetia</taxon>
        <taxon>Planctomycetales</taxon>
        <taxon>Planctomycetaceae</taxon>
        <taxon>Planctopirus</taxon>
    </lineage>
</organism>
<proteinExistence type="predicted"/>
<dbReference type="STRING" id="521674.Plim_1604"/>
<dbReference type="Proteomes" id="UP000002220">
    <property type="component" value="Chromosome"/>
</dbReference>
<gene>
    <name evidence="1" type="ordered locus">Plim_1604</name>
</gene>
<evidence type="ECO:0000313" key="1">
    <source>
        <dbReference type="EMBL" id="ADG67437.1"/>
    </source>
</evidence>
<dbReference type="AlphaFoldDB" id="D5SWT7"/>
<reference evidence="1 2" key="1">
    <citation type="journal article" date="2010" name="Stand. Genomic Sci.">
        <title>Complete genome sequence of Planctomyces limnophilus type strain (Mu 290).</title>
        <authorList>
            <person name="Labutti K."/>
            <person name="Sikorski J."/>
            <person name="Schneider S."/>
            <person name="Nolan M."/>
            <person name="Lucas S."/>
            <person name="Glavina Del Rio T."/>
            <person name="Tice H."/>
            <person name="Cheng J.F."/>
            <person name="Goodwin L."/>
            <person name="Pitluck S."/>
            <person name="Liolios K."/>
            <person name="Ivanova N."/>
            <person name="Mavromatis K."/>
            <person name="Mikhailova N."/>
            <person name="Pati A."/>
            <person name="Chen A."/>
            <person name="Palaniappan K."/>
            <person name="Land M."/>
            <person name="Hauser L."/>
            <person name="Chang Y.J."/>
            <person name="Jeffries C.D."/>
            <person name="Tindall B.J."/>
            <person name="Rohde M."/>
            <person name="Goker M."/>
            <person name="Woyke T."/>
            <person name="Bristow J."/>
            <person name="Eisen J.A."/>
            <person name="Markowitz V."/>
            <person name="Hugenholtz P."/>
            <person name="Kyrpides N.C."/>
            <person name="Klenk H.P."/>
            <person name="Lapidus A."/>
        </authorList>
    </citation>
    <scope>NUCLEOTIDE SEQUENCE [LARGE SCALE GENOMIC DNA]</scope>
    <source>
        <strain evidence="2">ATCC 43296 / DSM 3776 / IFAM 1008 / 290</strain>
    </source>
</reference>
<protein>
    <submittedName>
        <fullName evidence="1">Uncharacterized protein</fullName>
    </submittedName>
</protein>
<dbReference type="EMBL" id="CP001744">
    <property type="protein sequence ID" value="ADG67437.1"/>
    <property type="molecule type" value="Genomic_DNA"/>
</dbReference>
<dbReference type="KEGG" id="plm:Plim_1604"/>
<dbReference type="HOGENOM" id="CLU_2509851_0_0_0"/>
<keyword evidence="2" id="KW-1185">Reference proteome</keyword>